<feature type="compositionally biased region" description="Polar residues" evidence="1">
    <location>
        <begin position="442"/>
        <end position="455"/>
    </location>
</feature>
<accession>I2G4R2</accession>
<evidence type="ECO:0000313" key="2">
    <source>
        <dbReference type="EMBL" id="CCF54155.1"/>
    </source>
</evidence>
<dbReference type="STRING" id="1128400.I2G4R2"/>
<evidence type="ECO:0000256" key="1">
    <source>
        <dbReference type="SAM" id="MobiDB-lite"/>
    </source>
</evidence>
<keyword evidence="3" id="KW-1185">Reference proteome</keyword>
<dbReference type="Proteomes" id="UP000006174">
    <property type="component" value="Unassembled WGS sequence"/>
</dbReference>
<reference evidence="2 3" key="1">
    <citation type="journal article" date="2012" name="Plant Cell">
        <title>Genome comparison of barley and maize smut fungi reveals targeted loss of RNA silencing components and species-specific presence of transposable elements.</title>
        <authorList>
            <person name="Laurie J.D."/>
            <person name="Ali S."/>
            <person name="Linning R."/>
            <person name="Mannhaupt G."/>
            <person name="Wong P."/>
            <person name="Gueldener U."/>
            <person name="Muensterkoetter M."/>
            <person name="Moore R."/>
            <person name="Kahmann R."/>
            <person name="Bakkeren G."/>
            <person name="Schirawski J."/>
        </authorList>
    </citation>
    <scope>NUCLEOTIDE SEQUENCE [LARGE SCALE GENOMIC DNA]</scope>
    <source>
        <strain evidence="3">Uh4875-4</strain>
    </source>
</reference>
<feature type="region of interest" description="Disordered" evidence="1">
    <location>
        <begin position="772"/>
        <end position="818"/>
    </location>
</feature>
<feature type="compositionally biased region" description="Low complexity" evidence="1">
    <location>
        <begin position="13"/>
        <end position="24"/>
    </location>
</feature>
<dbReference type="HOGENOM" id="CLU_004954_0_0_1"/>
<feature type="region of interest" description="Disordered" evidence="1">
    <location>
        <begin position="299"/>
        <end position="346"/>
    </location>
</feature>
<dbReference type="OMA" id="EVEISWF"/>
<feature type="compositionally biased region" description="Polar residues" evidence="1">
    <location>
        <begin position="110"/>
        <end position="120"/>
    </location>
</feature>
<dbReference type="OrthoDB" id="3366858at2759"/>
<evidence type="ECO:0000313" key="3">
    <source>
        <dbReference type="Proteomes" id="UP000006174"/>
    </source>
</evidence>
<feature type="region of interest" description="Disordered" evidence="1">
    <location>
        <begin position="384"/>
        <end position="460"/>
    </location>
</feature>
<comment type="caution">
    <text evidence="2">The sequence shown here is derived from an EMBL/GenBank/DDBJ whole genome shotgun (WGS) entry which is preliminary data.</text>
</comment>
<feature type="region of interest" description="Disordered" evidence="1">
    <location>
        <begin position="920"/>
        <end position="972"/>
    </location>
</feature>
<feature type="compositionally biased region" description="Low complexity" evidence="1">
    <location>
        <begin position="144"/>
        <end position="160"/>
    </location>
</feature>
<feature type="region of interest" description="Disordered" evidence="1">
    <location>
        <begin position="849"/>
        <end position="874"/>
    </location>
</feature>
<feature type="region of interest" description="Disordered" evidence="1">
    <location>
        <begin position="214"/>
        <end position="237"/>
    </location>
</feature>
<name>I2G4R2_USTHO</name>
<protein>
    <submittedName>
        <fullName evidence="2">Uncharacterized protein</fullName>
    </submittedName>
</protein>
<feature type="compositionally biased region" description="Low complexity" evidence="1">
    <location>
        <begin position="45"/>
        <end position="55"/>
    </location>
</feature>
<feature type="region of interest" description="Disordered" evidence="1">
    <location>
        <begin position="1"/>
        <end position="123"/>
    </location>
</feature>
<gene>
    <name evidence="2" type="ORF">UHOR_00642</name>
</gene>
<dbReference type="AlphaFoldDB" id="I2G4R2"/>
<feature type="compositionally biased region" description="Low complexity" evidence="1">
    <location>
        <begin position="327"/>
        <end position="339"/>
    </location>
</feature>
<sequence length="1151" mass="124665">MLLQPQRPAQARTTGSGIGSSTSTRKNRSMASFTSSSHDEAFDASSSSHRQSGSSRGHHTQPPKQQSYFSSPHSSSLPLDGSSDVEYSKYGTAPRRTKKQSAASHGSRMTAKSSSSNSDVGTLRGLGRKLFNRSTSNLKAAPLLASRSQSASSSSTTQSPPLTPTTPPQQQVQPVWLPNGQKDFFSNFAGLPSDISVLDVKEVAMTGVNPKARQEGFLSDSEGEYGRNSISRDAGGSSFSHASPSFVSIPSVGHSASPSAFASGAVGARRDIPAVIEEEGDSDFLRAVLNFGEGGEDGLLSSPSFRGGRAAPLPTRSSSLGQIAGATSSRSASSFATPSPRVPPKRAADGRVILTQEAAKDFAVEKEKPSYVTMHKKYRKGLFGATESESEDEYGTDGDEDDGDITATSLPRSASASQNQQAEAVKESAVKFPSSFVRSPRTRSPTNEAESNTPRPTGLDSAAKKALYNCTLLKVHQHLASTLASDPSHRSLIPAIYSGETLYETKDLRFPRSINSADKLRQHSSTHNFSRNLHVALARTELMRKLRRDKLPIEQEVEISWFQRRYGSTSISVEMVGKALKQRQMVSPEALAKPTIGAPSGVVAGAVGGRRGSGEKNGIVSWAERRSFEERAMVLFPVEGVEVGEVLIEGARVGMTARGRIGGVPAVGYSPRIRVLAGLPTMEEERRMRYPEVITRKFRPRDMQSKRASTVSVSEGGVWEGPARNGRTSRESLLASPSQKQKRLAPWLTPSPQQLQLLSPRLTAQPRTARAASEGQAQTAFVTTHRNSSTASIPEVNEVVEEPKSTTEGKSGDSSDEEVPLAQLQVFRAQRAIEKERIQKLESELAMLRQKDQERGREEEERKARKAREEEARRIDAERAYEECKAAVEAKRLEKNRKILQEARDRRGFTRQSVLLAEPNYGAGNPLLAHSRPTVKQGASLSSSSSPNLTMDPPTSSRAAQQSTALAKLQDNPLASRSATSLYIQQEGQRRSRTSVIVSPEAKAAVTPMASPRVKPSPTMPTAQMEIQRQYSMASLAHRASMAIFPVSPQITQRQTSLLPPQPLHHTTSMQHLSQLPSLPNMLAASPTGFLQPLQPAAMDPRHPMSMTNLHAQVYMHQQQMQMGMGMGMVQKPGMAQTAKVSSSSSPPLQP</sequence>
<dbReference type="eggNOG" id="ENOG502RBI3">
    <property type="taxonomic scope" value="Eukaryota"/>
</dbReference>
<feature type="region of interest" description="Disordered" evidence="1">
    <location>
        <begin position="144"/>
        <end position="174"/>
    </location>
</feature>
<feature type="compositionally biased region" description="Low complexity" evidence="1">
    <location>
        <begin position="413"/>
        <end position="422"/>
    </location>
</feature>
<feature type="compositionally biased region" description="Polar residues" evidence="1">
    <location>
        <begin position="947"/>
        <end position="965"/>
    </location>
</feature>
<feature type="region of interest" description="Disordered" evidence="1">
    <location>
        <begin position="704"/>
        <end position="745"/>
    </location>
</feature>
<organism evidence="2 3">
    <name type="scientific">Ustilago hordei</name>
    <name type="common">Barley covered smut fungus</name>
    <dbReference type="NCBI Taxonomy" id="120017"/>
    <lineage>
        <taxon>Eukaryota</taxon>
        <taxon>Fungi</taxon>
        <taxon>Dikarya</taxon>
        <taxon>Basidiomycota</taxon>
        <taxon>Ustilaginomycotina</taxon>
        <taxon>Ustilaginomycetes</taxon>
        <taxon>Ustilaginales</taxon>
        <taxon>Ustilaginaceae</taxon>
        <taxon>Ustilago</taxon>
    </lineage>
</organism>
<dbReference type="EMBL" id="CAGI01000189">
    <property type="protein sequence ID" value="CCF54155.1"/>
    <property type="molecule type" value="Genomic_DNA"/>
</dbReference>
<feature type="compositionally biased region" description="Acidic residues" evidence="1">
    <location>
        <begin position="388"/>
        <end position="404"/>
    </location>
</feature>
<feature type="compositionally biased region" description="Low complexity" evidence="1">
    <location>
        <begin position="70"/>
        <end position="84"/>
    </location>
</feature>
<feature type="compositionally biased region" description="Basic and acidic residues" evidence="1">
    <location>
        <begin position="801"/>
        <end position="813"/>
    </location>
</feature>
<proteinExistence type="predicted"/>
<feature type="compositionally biased region" description="Polar residues" evidence="1">
    <location>
        <begin position="775"/>
        <end position="792"/>
    </location>
</feature>